<keyword evidence="3" id="KW-1185">Reference proteome</keyword>
<accession>A0ABU7MIU6</accession>
<dbReference type="Gene3D" id="3.40.50.10540">
    <property type="entry name" value="Crotonobetainyl-coa:carnitine coa-transferase, domain 1"/>
    <property type="match status" value="1"/>
</dbReference>
<dbReference type="InterPro" id="IPR050483">
    <property type="entry name" value="CoA-transferase_III_domain"/>
</dbReference>
<evidence type="ECO:0000313" key="3">
    <source>
        <dbReference type="Proteomes" id="UP001347146"/>
    </source>
</evidence>
<protein>
    <submittedName>
        <fullName evidence="2">CoA transferase</fullName>
        <ecNumber evidence="2">2.8.3.-</ecNumber>
    </submittedName>
</protein>
<dbReference type="Gene3D" id="3.30.1540.10">
    <property type="entry name" value="formyl-coa transferase, domain 3"/>
    <property type="match status" value="1"/>
</dbReference>
<dbReference type="EMBL" id="JAZDUF010000008">
    <property type="protein sequence ID" value="MEE3853019.1"/>
    <property type="molecule type" value="Genomic_DNA"/>
</dbReference>
<dbReference type="Proteomes" id="UP001347146">
    <property type="component" value="Unassembled WGS sequence"/>
</dbReference>
<dbReference type="SUPFAM" id="SSF89796">
    <property type="entry name" value="CoA-transferase family III (CaiB/BaiF)"/>
    <property type="match status" value="1"/>
</dbReference>
<dbReference type="InterPro" id="IPR023606">
    <property type="entry name" value="CoA-Trfase_III_dom_1_sf"/>
</dbReference>
<evidence type="ECO:0000313" key="2">
    <source>
        <dbReference type="EMBL" id="MEE3853019.1"/>
    </source>
</evidence>
<dbReference type="PANTHER" id="PTHR48207">
    <property type="entry name" value="SUCCINATE--HYDROXYMETHYLGLUTARATE COA-TRANSFERASE"/>
    <property type="match status" value="1"/>
</dbReference>
<dbReference type="GO" id="GO:0016740">
    <property type="term" value="F:transferase activity"/>
    <property type="evidence" value="ECO:0007669"/>
    <property type="project" value="UniProtKB-KW"/>
</dbReference>
<proteinExistence type="predicted"/>
<dbReference type="RefSeq" id="WP_330435771.1">
    <property type="nucleotide sequence ID" value="NZ_JAZDUF010000008.1"/>
</dbReference>
<gene>
    <name evidence="2" type="ORF">VZC37_21970</name>
</gene>
<name>A0ABU7MIU6_9ACTN</name>
<comment type="caution">
    <text evidence="2">The sequence shown here is derived from an EMBL/GenBank/DDBJ whole genome shotgun (WGS) entry which is preliminary data.</text>
</comment>
<reference evidence="2 3" key="1">
    <citation type="submission" date="2024-01" db="EMBL/GenBank/DDBJ databases">
        <title>Draft genome sequence of Gordonia sp. LSe1-13.</title>
        <authorList>
            <person name="Suphannarot A."/>
            <person name="Mingma R."/>
        </authorList>
    </citation>
    <scope>NUCLEOTIDE SEQUENCE [LARGE SCALE GENOMIC DNA]</scope>
    <source>
        <strain evidence="2 3">LSe1-13</strain>
    </source>
</reference>
<dbReference type="InterPro" id="IPR044855">
    <property type="entry name" value="CoA-Trfase_III_dom3_sf"/>
</dbReference>
<keyword evidence="1 2" id="KW-0808">Transferase</keyword>
<dbReference type="EC" id="2.8.3.-" evidence="2"/>
<dbReference type="PANTHER" id="PTHR48207:SF3">
    <property type="entry name" value="SUCCINATE--HYDROXYMETHYLGLUTARATE COA-TRANSFERASE"/>
    <property type="match status" value="1"/>
</dbReference>
<sequence length="421" mass="44708">MNNTAHVGSGVLAGIKVVELTHLIAGPYCGMLLADEGAEVIKVEPPTGELTRAREPIRRTDEGSVSGYYGALNRRKSSVVLDLKNDAGAELMRELLSDADVFITNMRPQALGRLGLHPETLREQYPALVVAAITGFGLKNAGPDAERAALAMVAEALSGTTGLTRDRSGSPVWCGFALGDIAAGMTAHSSILLALLQRAKTGQGHLIDLALTECTLPMNTVALARVQAADAEATKAAGANNFHGVPYGTFAAADGFFNLGVNRDDFWVRLCAAMGRPELGADPRYATYLERAKHQSDVEEIVEAWSMQYSRDDVVAIITDADLPVAPVLTMDEVLELGHFESRGMFVEVDDGIGGTFRQPTDPTGFAIDDRASVPKLGEQRDEVLSTHLGLSADRIDELADAGAFGRVLRPVVDPVASAAS</sequence>
<organism evidence="2 3">
    <name type="scientific">Gordonia sesuvii</name>
    <dbReference type="NCBI Taxonomy" id="3116777"/>
    <lineage>
        <taxon>Bacteria</taxon>
        <taxon>Bacillati</taxon>
        <taxon>Actinomycetota</taxon>
        <taxon>Actinomycetes</taxon>
        <taxon>Mycobacteriales</taxon>
        <taxon>Gordoniaceae</taxon>
        <taxon>Gordonia</taxon>
    </lineage>
</organism>
<dbReference type="InterPro" id="IPR003673">
    <property type="entry name" value="CoA-Trfase_fam_III"/>
</dbReference>
<evidence type="ECO:0000256" key="1">
    <source>
        <dbReference type="ARBA" id="ARBA00022679"/>
    </source>
</evidence>
<dbReference type="Pfam" id="PF02515">
    <property type="entry name" value="CoA_transf_3"/>
    <property type="match status" value="1"/>
</dbReference>